<evidence type="ECO:0000313" key="3">
    <source>
        <dbReference type="Proteomes" id="UP000763088"/>
    </source>
</evidence>
<dbReference type="EMBL" id="SUYD01000008">
    <property type="protein sequence ID" value="MBE6266297.1"/>
    <property type="molecule type" value="Genomic_DNA"/>
</dbReference>
<name>A0A928GGR8_XYLRU</name>
<evidence type="ECO:0008006" key="4">
    <source>
        <dbReference type="Google" id="ProtNLM"/>
    </source>
</evidence>
<proteinExistence type="predicted"/>
<accession>A0A928GGR8</accession>
<comment type="caution">
    <text evidence="2">The sequence shown here is derived from an EMBL/GenBank/DDBJ whole genome shotgun (WGS) entry which is preliminary data.</text>
</comment>
<dbReference type="Proteomes" id="UP000763088">
    <property type="component" value="Unassembled WGS sequence"/>
</dbReference>
<dbReference type="AlphaFoldDB" id="A0A928GGR8"/>
<keyword evidence="1" id="KW-0732">Signal</keyword>
<feature type="signal peptide" evidence="1">
    <location>
        <begin position="1"/>
        <end position="27"/>
    </location>
</feature>
<gene>
    <name evidence="2" type="ORF">E7102_07500</name>
</gene>
<organism evidence="2 3">
    <name type="scientific">Xylanibacter ruminicola</name>
    <name type="common">Prevotella ruminicola</name>
    <dbReference type="NCBI Taxonomy" id="839"/>
    <lineage>
        <taxon>Bacteria</taxon>
        <taxon>Pseudomonadati</taxon>
        <taxon>Bacteroidota</taxon>
        <taxon>Bacteroidia</taxon>
        <taxon>Bacteroidales</taxon>
        <taxon>Prevotellaceae</taxon>
        <taxon>Xylanibacter</taxon>
    </lineage>
</organism>
<evidence type="ECO:0000313" key="2">
    <source>
        <dbReference type="EMBL" id="MBE6266297.1"/>
    </source>
</evidence>
<protein>
    <recommendedName>
        <fullName evidence="4">Lipocalin-like domain-containing protein</fullName>
    </recommendedName>
</protein>
<feature type="chain" id="PRO_5036851506" description="Lipocalin-like domain-containing protein" evidence="1">
    <location>
        <begin position="28"/>
        <end position="514"/>
    </location>
</feature>
<reference evidence="2" key="1">
    <citation type="submission" date="2019-04" db="EMBL/GenBank/DDBJ databases">
        <title>Evolution of Biomass-Degrading Anaerobic Consortia Revealed by Metagenomics.</title>
        <authorList>
            <person name="Peng X."/>
        </authorList>
    </citation>
    <scope>NUCLEOTIDE SEQUENCE</scope>
    <source>
        <strain evidence="2">SIG141</strain>
    </source>
</reference>
<dbReference type="PROSITE" id="PS51257">
    <property type="entry name" value="PROKAR_LIPOPROTEIN"/>
    <property type="match status" value="1"/>
</dbReference>
<sequence length="514" mass="58412">MKKFIDLMLAAIMICGASVFTSCNTDAIDNPVAPVDNLPEKIIGRWINAEMDGKPVLTNQKMVLNFVSPTKAFISASLNDRPSEDDGWLNLIESDVVIRGNKMTMTNPNEGYAKVVSEFTVSAISDKEFTAIQKLTVIVDGDVQEAFEQPVRYVKVNDDFSAKIIGLWQGVKTTETSEYGNIVNHRWQYNLEGTYVFSRKNSEGEWTVSEDVLSAYFVAGNLLCTRWKNAGEGQEEHREWWEIESIEDGVMKWKALRQKEDGSTYIATFEMKRVDVPTQEEVEKFIQGKWMTTVINGKEVLTDQIVYEFESLTKAYVSASVSSSTELPAIWSNRAECKAVITDNYIMIYTHPDEHKIGIDELIITDITAEAMQCYIVHYDVIDGAVVTSQSLSYTFKKVDKDYSEAVIGTWEGKNASVQDANSQEQMHRLELKADGTYVYYNEDGESWTPSGDTLNEYFVVGNLLCMRWINEGTEYREWWEIESIEDGVMKCKAIRHDDNGITFTPIFDMTKVE</sequence>
<evidence type="ECO:0000256" key="1">
    <source>
        <dbReference type="SAM" id="SignalP"/>
    </source>
</evidence>